<organism evidence="4 5">
    <name type="scientific">Candidatus Ornithospirochaeta stercoravium</name>
    <dbReference type="NCBI Taxonomy" id="2840897"/>
    <lineage>
        <taxon>Bacteria</taxon>
        <taxon>Pseudomonadati</taxon>
        <taxon>Spirochaetota</taxon>
        <taxon>Spirochaetia</taxon>
        <taxon>Spirochaetales</taxon>
        <taxon>Spirochaetaceae</taxon>
        <taxon>Spirochaetaceae incertae sedis</taxon>
        <taxon>Candidatus Ornithospirochaeta</taxon>
    </lineage>
</organism>
<sequence length="142" mass="16039">MRYVITARNMTPQTALNGLFDDFFPSSSSVKIPPVDVYETKEGYVIEAEIAGYGEGDVSVVVHNNVITLSSDESWRDKLRKRMEERHLVSSEIRLPEFSRSFSLPSDAAADRIEAETRNGILYVSIPKKEKKESGKIEISIR</sequence>
<dbReference type="AlphaFoldDB" id="A0A9D9IC65"/>
<dbReference type="CDD" id="cd06464">
    <property type="entry name" value="ACD_sHsps-like"/>
    <property type="match status" value="1"/>
</dbReference>
<dbReference type="EMBL" id="JADIMF010000123">
    <property type="protein sequence ID" value="MBO8469635.1"/>
    <property type="molecule type" value="Genomic_DNA"/>
</dbReference>
<comment type="caution">
    <text evidence="4">The sequence shown here is derived from an EMBL/GenBank/DDBJ whole genome shotgun (WGS) entry which is preliminary data.</text>
</comment>
<dbReference type="Gene3D" id="2.60.40.790">
    <property type="match status" value="1"/>
</dbReference>
<accession>A0A9D9IC65</accession>
<dbReference type="PROSITE" id="PS01031">
    <property type="entry name" value="SHSP"/>
    <property type="match status" value="1"/>
</dbReference>
<dbReference type="SUPFAM" id="SSF49764">
    <property type="entry name" value="HSP20-like chaperones"/>
    <property type="match status" value="1"/>
</dbReference>
<dbReference type="PANTHER" id="PTHR11527">
    <property type="entry name" value="HEAT-SHOCK PROTEIN 20 FAMILY MEMBER"/>
    <property type="match status" value="1"/>
</dbReference>
<dbReference type="InterPro" id="IPR008978">
    <property type="entry name" value="HSP20-like_chaperone"/>
</dbReference>
<name>A0A9D9IC65_9SPIO</name>
<dbReference type="InterPro" id="IPR002068">
    <property type="entry name" value="A-crystallin/Hsp20_dom"/>
</dbReference>
<gene>
    <name evidence="4" type="ORF">IAA72_07615</name>
</gene>
<evidence type="ECO:0000313" key="4">
    <source>
        <dbReference type="EMBL" id="MBO8469635.1"/>
    </source>
</evidence>
<proteinExistence type="inferred from homology"/>
<evidence type="ECO:0000256" key="1">
    <source>
        <dbReference type="PROSITE-ProRule" id="PRU00285"/>
    </source>
</evidence>
<feature type="domain" description="SHSP" evidence="3">
    <location>
        <begin position="26"/>
        <end position="142"/>
    </location>
</feature>
<reference evidence="4" key="1">
    <citation type="submission" date="2020-10" db="EMBL/GenBank/DDBJ databases">
        <authorList>
            <person name="Gilroy R."/>
        </authorList>
    </citation>
    <scope>NUCLEOTIDE SEQUENCE</scope>
    <source>
        <strain evidence="4">14700</strain>
    </source>
</reference>
<evidence type="ECO:0000256" key="2">
    <source>
        <dbReference type="RuleBase" id="RU003616"/>
    </source>
</evidence>
<reference evidence="4" key="2">
    <citation type="journal article" date="2021" name="PeerJ">
        <title>Extensive microbial diversity within the chicken gut microbiome revealed by metagenomics and culture.</title>
        <authorList>
            <person name="Gilroy R."/>
            <person name="Ravi A."/>
            <person name="Getino M."/>
            <person name="Pursley I."/>
            <person name="Horton D.L."/>
            <person name="Alikhan N.F."/>
            <person name="Baker D."/>
            <person name="Gharbi K."/>
            <person name="Hall N."/>
            <person name="Watson M."/>
            <person name="Adriaenssens E.M."/>
            <person name="Foster-Nyarko E."/>
            <person name="Jarju S."/>
            <person name="Secka A."/>
            <person name="Antonio M."/>
            <person name="Oren A."/>
            <person name="Chaudhuri R.R."/>
            <person name="La Ragione R."/>
            <person name="Hildebrand F."/>
            <person name="Pallen M.J."/>
        </authorList>
    </citation>
    <scope>NUCLEOTIDE SEQUENCE</scope>
    <source>
        <strain evidence="4">14700</strain>
    </source>
</reference>
<protein>
    <submittedName>
        <fullName evidence="4">Hsp20/alpha crystallin family protein</fullName>
    </submittedName>
</protein>
<comment type="similarity">
    <text evidence="1 2">Belongs to the small heat shock protein (HSP20) family.</text>
</comment>
<evidence type="ECO:0000313" key="5">
    <source>
        <dbReference type="Proteomes" id="UP000810292"/>
    </source>
</evidence>
<dbReference type="InterPro" id="IPR031107">
    <property type="entry name" value="Small_HSP"/>
</dbReference>
<dbReference type="Proteomes" id="UP000810292">
    <property type="component" value="Unassembled WGS sequence"/>
</dbReference>
<dbReference type="Pfam" id="PF00011">
    <property type="entry name" value="HSP20"/>
    <property type="match status" value="1"/>
</dbReference>
<evidence type="ECO:0000259" key="3">
    <source>
        <dbReference type="PROSITE" id="PS01031"/>
    </source>
</evidence>